<dbReference type="EMBL" id="SSMQ01000032">
    <property type="protein sequence ID" value="TKD03049.1"/>
    <property type="molecule type" value="Genomic_DNA"/>
</dbReference>
<comment type="caution">
    <text evidence="1">The sequence shown here is derived from an EMBL/GenBank/DDBJ whole genome shotgun (WGS) entry which is preliminary data.</text>
</comment>
<name>A0A4U1J6T5_9BACT</name>
<proteinExistence type="predicted"/>
<keyword evidence="2" id="KW-1185">Reference proteome</keyword>
<protein>
    <submittedName>
        <fullName evidence="1">Uncharacterized protein</fullName>
    </submittedName>
</protein>
<dbReference type="AlphaFoldDB" id="A0A4U1J6T5"/>
<evidence type="ECO:0000313" key="2">
    <source>
        <dbReference type="Proteomes" id="UP000309215"/>
    </source>
</evidence>
<gene>
    <name evidence="1" type="ORF">E8A74_27340</name>
</gene>
<dbReference type="Proteomes" id="UP000309215">
    <property type="component" value="Unassembled WGS sequence"/>
</dbReference>
<sequence>MSGCNIRLIQITIRDDGYEPFAALNYNCGGLPESDLFEKNWSKDYLPPLGFTMNVGDCQLFKDTFYCVEAIETDKVTLQATYKWANPDHSRIERIK</sequence>
<accession>A0A4U1J6T5</accession>
<evidence type="ECO:0000313" key="1">
    <source>
        <dbReference type="EMBL" id="TKD03049.1"/>
    </source>
</evidence>
<organism evidence="1 2">
    <name type="scientific">Polyangium fumosum</name>
    <dbReference type="NCBI Taxonomy" id="889272"/>
    <lineage>
        <taxon>Bacteria</taxon>
        <taxon>Pseudomonadati</taxon>
        <taxon>Myxococcota</taxon>
        <taxon>Polyangia</taxon>
        <taxon>Polyangiales</taxon>
        <taxon>Polyangiaceae</taxon>
        <taxon>Polyangium</taxon>
    </lineage>
</organism>
<reference evidence="1 2" key="1">
    <citation type="submission" date="2019-04" db="EMBL/GenBank/DDBJ databases">
        <authorList>
            <person name="Li Y."/>
            <person name="Wang J."/>
        </authorList>
    </citation>
    <scope>NUCLEOTIDE SEQUENCE [LARGE SCALE GENOMIC DNA]</scope>
    <source>
        <strain evidence="1 2">DSM 14668</strain>
    </source>
</reference>
<dbReference type="RefSeq" id="WP_136932029.1">
    <property type="nucleotide sequence ID" value="NZ_SSMQ01000032.1"/>
</dbReference>